<comment type="caution">
    <text evidence="10">The sequence shown here is derived from an EMBL/GenBank/DDBJ whole genome shotgun (WGS) entry which is preliminary data.</text>
</comment>
<dbReference type="Gene3D" id="3.40.605.10">
    <property type="entry name" value="Aldehyde Dehydrogenase, Chain A, domain 1"/>
    <property type="match status" value="1"/>
</dbReference>
<proteinExistence type="inferred from homology"/>
<dbReference type="InterPro" id="IPR015590">
    <property type="entry name" value="Aldehyde_DH_dom"/>
</dbReference>
<keyword evidence="3" id="KW-0520">NAD</keyword>
<dbReference type="PANTHER" id="PTHR43570">
    <property type="entry name" value="ALDEHYDE DEHYDROGENASE"/>
    <property type="match status" value="1"/>
</dbReference>
<evidence type="ECO:0000256" key="5">
    <source>
        <dbReference type="PIRSR" id="PIRSR036492-1"/>
    </source>
</evidence>
<dbReference type="FunFam" id="3.40.309.10:FF:000003">
    <property type="entry name" value="Aldehyde dehydrogenase"/>
    <property type="match status" value="1"/>
</dbReference>
<dbReference type="PROSITE" id="PS00687">
    <property type="entry name" value="ALDEHYDE_DEHYDR_GLU"/>
    <property type="match status" value="1"/>
</dbReference>
<feature type="domain" description="Aldehyde dehydrogenase" evidence="9">
    <location>
        <begin position="10"/>
        <end position="448"/>
    </location>
</feature>
<reference evidence="10 11" key="1">
    <citation type="submission" date="2014-02" db="EMBL/GenBank/DDBJ databases">
        <title>Vibrio fortis Dalian14 Genome Sequencing.</title>
        <authorList>
            <person name="Wang Y."/>
            <person name="Song L."/>
            <person name="Liu G."/>
            <person name="Ding J."/>
        </authorList>
    </citation>
    <scope>NUCLEOTIDE SEQUENCE [LARGE SCALE GENOMIC DNA]</scope>
    <source>
        <strain evidence="10 11">Dalian14</strain>
    </source>
</reference>
<evidence type="ECO:0000256" key="4">
    <source>
        <dbReference type="PIRNR" id="PIRNR036492"/>
    </source>
</evidence>
<dbReference type="InterPro" id="IPR016163">
    <property type="entry name" value="Ald_DH_C"/>
</dbReference>
<evidence type="ECO:0000259" key="9">
    <source>
        <dbReference type="Pfam" id="PF00171"/>
    </source>
</evidence>
<dbReference type="CDD" id="cd07133">
    <property type="entry name" value="ALDH_CALDH_CalB"/>
    <property type="match status" value="1"/>
</dbReference>
<dbReference type="GO" id="GO:0005737">
    <property type="term" value="C:cytoplasm"/>
    <property type="evidence" value="ECO:0007669"/>
    <property type="project" value="TreeGrafter"/>
</dbReference>
<feature type="active site" evidence="5">
    <location>
        <position position="258"/>
    </location>
</feature>
<keyword evidence="11" id="KW-1185">Reference proteome</keyword>
<accession>A0A066UT18</accession>
<sequence length="478" mass="53010">MNHNPMTNDEAVSNADMTKVFAQQKSYFRANSNTDLQTRQNNLARLKELLVRYQDQIIDALSEDYGQRARYDSLIADITPSLHLIDYNRKNLKKWMKPSRRGAGLMLQPAKVSVHYQPLGVVGIIVPWNFPITLSIGPLATALAAGNVAMMKMSEFTPATNRVLKKMLNEGFNEDQIAIIEGEADVAAQFSALPFDHIMFTGSTTVGKHVMKAASTNLTPVTLELGGKSPTVIAPDIDVMDAVERILFSKSLNAGQICVAPDYILIPKAKVNEFVEAYKSYFRKLYPAGLESKELTSVINQRQYARLKGVIDDAKQKGATVHTVSEQAQDDVNHRMTPHLLTDVNDDMIALQDELFGPVLPIVPYDTLDEAIEYINDRPRPLALYIMSHESETQNAILNRTHSGGVCINDSLVHVAADDAPFGGIGPSGMGHYHGIEGFKTFSHAKTVLSRGKINYTKLLHPPYNSAFKKLIFKVINR</sequence>
<dbReference type="Gene3D" id="3.40.309.10">
    <property type="entry name" value="Aldehyde Dehydrogenase, Chain A, domain 2"/>
    <property type="match status" value="1"/>
</dbReference>
<dbReference type="OrthoDB" id="9812625at2"/>
<evidence type="ECO:0000313" key="10">
    <source>
        <dbReference type="EMBL" id="KDN30190.1"/>
    </source>
</evidence>
<dbReference type="GO" id="GO:0006081">
    <property type="term" value="P:aldehyde metabolic process"/>
    <property type="evidence" value="ECO:0007669"/>
    <property type="project" value="InterPro"/>
</dbReference>
<dbReference type="InterPro" id="IPR016162">
    <property type="entry name" value="Ald_DH_N"/>
</dbReference>
<dbReference type="Proteomes" id="UP000027219">
    <property type="component" value="Unassembled WGS sequence"/>
</dbReference>
<evidence type="ECO:0000256" key="3">
    <source>
        <dbReference type="ARBA" id="ARBA00023027"/>
    </source>
</evidence>
<dbReference type="RefSeq" id="WP_032549202.1">
    <property type="nucleotide sequence ID" value="NZ_JBEEAX010000002.1"/>
</dbReference>
<evidence type="ECO:0000256" key="6">
    <source>
        <dbReference type="PROSITE-ProRule" id="PRU10007"/>
    </source>
</evidence>
<name>A0A066UT18_9VIBR</name>
<dbReference type="Pfam" id="PF00171">
    <property type="entry name" value="Aldedh"/>
    <property type="match status" value="1"/>
</dbReference>
<comment type="similarity">
    <text evidence="1 4 7">Belongs to the aldehyde dehydrogenase family.</text>
</comment>
<protein>
    <recommendedName>
        <fullName evidence="4">Aldehyde dehydrogenase</fullName>
    </recommendedName>
</protein>
<dbReference type="PANTHER" id="PTHR43570:SF20">
    <property type="entry name" value="ALDEHYDE DEHYDROGENASE ALDX-RELATED"/>
    <property type="match status" value="1"/>
</dbReference>
<gene>
    <name evidence="10" type="ORF">VFDL14_05525</name>
</gene>
<dbReference type="PIRSF" id="PIRSF036492">
    <property type="entry name" value="ALDH"/>
    <property type="match status" value="1"/>
</dbReference>
<dbReference type="EMBL" id="JFFR01000002">
    <property type="protein sequence ID" value="KDN30190.1"/>
    <property type="molecule type" value="Genomic_DNA"/>
</dbReference>
<evidence type="ECO:0000256" key="7">
    <source>
        <dbReference type="RuleBase" id="RU003345"/>
    </source>
</evidence>
<feature type="active site" evidence="5 6">
    <location>
        <position position="224"/>
    </location>
</feature>
<dbReference type="InterPro" id="IPR016161">
    <property type="entry name" value="Ald_DH/histidinol_DH"/>
</dbReference>
<dbReference type="AlphaFoldDB" id="A0A066UT18"/>
<evidence type="ECO:0000313" key="11">
    <source>
        <dbReference type="Proteomes" id="UP000027219"/>
    </source>
</evidence>
<evidence type="ECO:0000256" key="1">
    <source>
        <dbReference type="ARBA" id="ARBA00009986"/>
    </source>
</evidence>
<keyword evidence="8" id="KW-0175">Coiled coil</keyword>
<evidence type="ECO:0000256" key="8">
    <source>
        <dbReference type="SAM" id="Coils"/>
    </source>
</evidence>
<dbReference type="InterPro" id="IPR029510">
    <property type="entry name" value="Ald_DH_CS_GLU"/>
</dbReference>
<keyword evidence="2 4" id="KW-0560">Oxidoreductase</keyword>
<dbReference type="SUPFAM" id="SSF53720">
    <property type="entry name" value="ALDH-like"/>
    <property type="match status" value="1"/>
</dbReference>
<dbReference type="InterPro" id="IPR012394">
    <property type="entry name" value="Aldehyde_DH_NAD(P)"/>
</dbReference>
<feature type="coiled-coil region" evidence="8">
    <location>
        <begin position="36"/>
        <end position="63"/>
    </location>
</feature>
<organism evidence="10 11">
    <name type="scientific">Vibrio fortis</name>
    <dbReference type="NCBI Taxonomy" id="212667"/>
    <lineage>
        <taxon>Bacteria</taxon>
        <taxon>Pseudomonadati</taxon>
        <taxon>Pseudomonadota</taxon>
        <taxon>Gammaproteobacteria</taxon>
        <taxon>Vibrionales</taxon>
        <taxon>Vibrionaceae</taxon>
        <taxon>Vibrio</taxon>
    </lineage>
</organism>
<dbReference type="STRING" id="212667.VFDL14_05525"/>
<dbReference type="GO" id="GO:0004029">
    <property type="term" value="F:aldehyde dehydrogenase (NAD+) activity"/>
    <property type="evidence" value="ECO:0007669"/>
    <property type="project" value="TreeGrafter"/>
</dbReference>
<evidence type="ECO:0000256" key="2">
    <source>
        <dbReference type="ARBA" id="ARBA00023002"/>
    </source>
</evidence>
<dbReference type="FunFam" id="3.40.605.10:FF:000004">
    <property type="entry name" value="Aldehyde dehydrogenase"/>
    <property type="match status" value="1"/>
</dbReference>